<sequence>MHINLDNISFYSPHPPTKSSSRALPASCWRAYNASVAPQPLPRALPPRPYSQEATFSSAFGTSTDISLASRDSLKENLASRAGNEFDIEIERAMMQNGQETHETDLDVHLDSGLRNECHTDMPESDHTYLLTDHPDRCPLGESLDNLDTALIPAEPQLHHADPPIASTVAPTDMLRWHRGSISSLGSYDETDKSPASPEVSLACPRVLLSPPTDVPLPSIETVIQDESVVDDTTSGLENHGDQTGITRNGVTTQIAQVNEPSISASISDKDIRGRHTESQACDFSRLGPQTRSVNQSQATLANSPSLRTRQKAKSAPPEQFPAVSVVIPVRRNDKVDARAKKKSLTRIRRCSRSSDSGNDVDNLEQDRVTRTSMRNYSLSSGGPNFKARGRPLKTSNGAKGNVLAPSNDIVEKCPNQSQTPSGGGLAVSLDQTHEIFGRGVLRIQTHGPRQAYFMTFLPEVSHHPSMPSPSEMPPEQSSQQSSRFEDFSQNASSRQVGPRKRPKRNISTACGDGDGRPTKLSRHVPSRDGRNEAQRKRRRRLRWSSEEVDFLQELRRDEQRPWSEVMSLFLDRYPGRSPAAIQVYWSTCGRRESKTKSAPTTV</sequence>
<dbReference type="PROSITE" id="PS50090">
    <property type="entry name" value="MYB_LIKE"/>
    <property type="match status" value="1"/>
</dbReference>
<feature type="domain" description="Myb-like" evidence="2">
    <location>
        <begin position="536"/>
        <end position="586"/>
    </location>
</feature>
<protein>
    <recommendedName>
        <fullName evidence="2">Myb-like domain-containing protein</fullName>
    </recommendedName>
</protein>
<evidence type="ECO:0000256" key="1">
    <source>
        <dbReference type="SAM" id="MobiDB-lite"/>
    </source>
</evidence>
<feature type="region of interest" description="Disordered" evidence="1">
    <location>
        <begin position="259"/>
        <end position="320"/>
    </location>
</feature>
<feature type="region of interest" description="Disordered" evidence="1">
    <location>
        <begin position="337"/>
        <end position="401"/>
    </location>
</feature>
<dbReference type="AlphaFoldDB" id="A0AAD6N6S2"/>
<name>A0AAD6N6S2_PENCN</name>
<feature type="compositionally biased region" description="Basic residues" evidence="1">
    <location>
        <begin position="340"/>
        <end position="352"/>
    </location>
</feature>
<feature type="compositionally biased region" description="Polar residues" evidence="1">
    <location>
        <begin position="371"/>
        <end position="383"/>
    </location>
</feature>
<feature type="compositionally biased region" description="Basic and acidic residues" evidence="1">
    <location>
        <begin position="268"/>
        <end position="278"/>
    </location>
</feature>
<feature type="region of interest" description="Disordered" evidence="1">
    <location>
        <begin position="461"/>
        <end position="543"/>
    </location>
</feature>
<evidence type="ECO:0000259" key="2">
    <source>
        <dbReference type="PROSITE" id="PS50090"/>
    </source>
</evidence>
<accession>A0AAD6N6S2</accession>
<feature type="compositionally biased region" description="Basic and acidic residues" evidence="1">
    <location>
        <begin position="526"/>
        <end position="535"/>
    </location>
</feature>
<organism evidence="3 4">
    <name type="scientific">Penicillium canescens</name>
    <dbReference type="NCBI Taxonomy" id="5083"/>
    <lineage>
        <taxon>Eukaryota</taxon>
        <taxon>Fungi</taxon>
        <taxon>Dikarya</taxon>
        <taxon>Ascomycota</taxon>
        <taxon>Pezizomycotina</taxon>
        <taxon>Eurotiomycetes</taxon>
        <taxon>Eurotiomycetidae</taxon>
        <taxon>Eurotiales</taxon>
        <taxon>Aspergillaceae</taxon>
        <taxon>Penicillium</taxon>
    </lineage>
</organism>
<keyword evidence="4" id="KW-1185">Reference proteome</keyword>
<reference evidence="3" key="2">
    <citation type="submission" date="2023-01" db="EMBL/GenBank/DDBJ databases">
        <authorList>
            <person name="Petersen C."/>
        </authorList>
    </citation>
    <scope>NUCLEOTIDE SEQUENCE</scope>
    <source>
        <strain evidence="3">IBT 15450</strain>
    </source>
</reference>
<feature type="compositionally biased region" description="Low complexity" evidence="1">
    <location>
        <begin position="474"/>
        <end position="483"/>
    </location>
</feature>
<evidence type="ECO:0000313" key="3">
    <source>
        <dbReference type="EMBL" id="KAJ6037865.1"/>
    </source>
</evidence>
<gene>
    <name evidence="3" type="ORF">N7460_007636</name>
</gene>
<dbReference type="InterPro" id="IPR001005">
    <property type="entry name" value="SANT/Myb"/>
</dbReference>
<dbReference type="EMBL" id="JAQJZL010000009">
    <property type="protein sequence ID" value="KAJ6037865.1"/>
    <property type="molecule type" value="Genomic_DNA"/>
</dbReference>
<evidence type="ECO:0000313" key="4">
    <source>
        <dbReference type="Proteomes" id="UP001219568"/>
    </source>
</evidence>
<proteinExistence type="predicted"/>
<dbReference type="Proteomes" id="UP001219568">
    <property type="component" value="Unassembled WGS sequence"/>
</dbReference>
<comment type="caution">
    <text evidence="3">The sequence shown here is derived from an EMBL/GenBank/DDBJ whole genome shotgun (WGS) entry which is preliminary data.</text>
</comment>
<reference evidence="3" key="1">
    <citation type="journal article" date="2023" name="IMA Fungus">
        <title>Comparative genomic study of the Penicillium genus elucidates a diverse pangenome and 15 lateral gene transfer events.</title>
        <authorList>
            <person name="Petersen C."/>
            <person name="Sorensen T."/>
            <person name="Nielsen M.R."/>
            <person name="Sondergaard T.E."/>
            <person name="Sorensen J.L."/>
            <person name="Fitzpatrick D.A."/>
            <person name="Frisvad J.C."/>
            <person name="Nielsen K.L."/>
        </authorList>
    </citation>
    <scope>NUCLEOTIDE SEQUENCE</scope>
    <source>
        <strain evidence="3">IBT 15450</strain>
    </source>
</reference>
<feature type="compositionally biased region" description="Polar residues" evidence="1">
    <location>
        <begin position="288"/>
        <end position="308"/>
    </location>
</feature>